<name>A0A9Q9MEY8_9ACTN</name>
<dbReference type="NCBIfam" id="TIGR00377">
    <property type="entry name" value="ant_ant_sig"/>
    <property type="match status" value="1"/>
</dbReference>
<dbReference type="Gene3D" id="3.30.750.24">
    <property type="entry name" value="STAS domain"/>
    <property type="match status" value="1"/>
</dbReference>
<evidence type="ECO:0000313" key="5">
    <source>
        <dbReference type="Proteomes" id="UP001058003"/>
    </source>
</evidence>
<evidence type="ECO:0000256" key="2">
    <source>
        <dbReference type="RuleBase" id="RU003749"/>
    </source>
</evidence>
<dbReference type="SUPFAM" id="SSF52091">
    <property type="entry name" value="SpoIIaa-like"/>
    <property type="match status" value="1"/>
</dbReference>
<dbReference type="PANTHER" id="PTHR33495:SF2">
    <property type="entry name" value="ANTI-SIGMA FACTOR ANTAGONIST TM_1081-RELATED"/>
    <property type="match status" value="1"/>
</dbReference>
<feature type="domain" description="STAS" evidence="3">
    <location>
        <begin position="17"/>
        <end position="125"/>
    </location>
</feature>
<keyword evidence="5" id="KW-1185">Reference proteome</keyword>
<organism evidence="4 5">
    <name type="scientific">Dactylosporangium aurantiacum</name>
    <dbReference type="NCBI Taxonomy" id="35754"/>
    <lineage>
        <taxon>Bacteria</taxon>
        <taxon>Bacillati</taxon>
        <taxon>Actinomycetota</taxon>
        <taxon>Actinomycetes</taxon>
        <taxon>Micromonosporales</taxon>
        <taxon>Micromonosporaceae</taxon>
        <taxon>Dactylosporangium</taxon>
    </lineage>
</organism>
<dbReference type="KEGG" id="daur:Daura_46265"/>
<comment type="similarity">
    <text evidence="1 2">Belongs to the anti-sigma-factor antagonist family.</text>
</comment>
<dbReference type="PANTHER" id="PTHR33495">
    <property type="entry name" value="ANTI-SIGMA FACTOR ANTAGONIST TM_1081-RELATED-RELATED"/>
    <property type="match status" value="1"/>
</dbReference>
<dbReference type="InterPro" id="IPR036513">
    <property type="entry name" value="STAS_dom_sf"/>
</dbReference>
<dbReference type="EMBL" id="CP073767">
    <property type="protein sequence ID" value="UWZ53829.1"/>
    <property type="molecule type" value="Genomic_DNA"/>
</dbReference>
<reference evidence="4" key="1">
    <citation type="submission" date="2021-04" db="EMBL/GenBank/DDBJ databases">
        <title>Dactylosporangium aurantiacum NRRL B-8018 full assembly.</title>
        <authorList>
            <person name="Hartkoorn R.C."/>
            <person name="Beaudoing E."/>
            <person name="Hot D."/>
        </authorList>
    </citation>
    <scope>NUCLEOTIDE SEQUENCE</scope>
    <source>
        <strain evidence="4">NRRL B-8018</strain>
    </source>
</reference>
<dbReference type="InterPro" id="IPR002645">
    <property type="entry name" value="STAS_dom"/>
</dbReference>
<evidence type="ECO:0000313" key="4">
    <source>
        <dbReference type="EMBL" id="UWZ53829.1"/>
    </source>
</evidence>
<accession>A0A9Q9MEY8</accession>
<dbReference type="Pfam" id="PF01740">
    <property type="entry name" value="STAS"/>
    <property type="match status" value="1"/>
</dbReference>
<dbReference type="GO" id="GO:0043856">
    <property type="term" value="F:anti-sigma factor antagonist activity"/>
    <property type="evidence" value="ECO:0007669"/>
    <property type="project" value="InterPro"/>
</dbReference>
<evidence type="ECO:0000256" key="1">
    <source>
        <dbReference type="ARBA" id="ARBA00009013"/>
    </source>
</evidence>
<proteinExistence type="inferred from homology"/>
<dbReference type="PROSITE" id="PS50801">
    <property type="entry name" value="STAS"/>
    <property type="match status" value="1"/>
</dbReference>
<sequence length="125" mass="13369">MKLSIDTRPADQREAALSLSGEIDYETAQELRTAVSSVLDGNIDTLIIDLAGVTFLDSTGIGTLVVAKRICHSMGVKLHIRRPNPFIARLFAVVGVSDVLGVPIPPGTVSGRLPQPRERTVIQPA</sequence>
<dbReference type="InterPro" id="IPR003658">
    <property type="entry name" value="Anti-sigma_ant"/>
</dbReference>
<dbReference type="CDD" id="cd07043">
    <property type="entry name" value="STAS_anti-anti-sigma_factors"/>
    <property type="match status" value="1"/>
</dbReference>
<dbReference type="Proteomes" id="UP001058003">
    <property type="component" value="Chromosome"/>
</dbReference>
<evidence type="ECO:0000259" key="3">
    <source>
        <dbReference type="PROSITE" id="PS50801"/>
    </source>
</evidence>
<dbReference type="AlphaFoldDB" id="A0A9Q9MEY8"/>
<dbReference type="RefSeq" id="WP_033366021.1">
    <property type="nucleotide sequence ID" value="NZ_CP073767.1"/>
</dbReference>
<gene>
    <name evidence="4" type="ORF">Daura_46265</name>
</gene>
<protein>
    <recommendedName>
        <fullName evidence="2">Anti-sigma factor antagonist</fullName>
    </recommendedName>
</protein>